<evidence type="ECO:0000313" key="3">
    <source>
        <dbReference type="EMBL" id="PJJ41561.1"/>
    </source>
</evidence>
<evidence type="ECO:0000256" key="1">
    <source>
        <dbReference type="SAM" id="SignalP"/>
    </source>
</evidence>
<dbReference type="PANTHER" id="PTHR43031">
    <property type="entry name" value="FAD-DEPENDENT OXIDOREDUCTASE"/>
    <property type="match status" value="1"/>
</dbReference>
<dbReference type="Pfam" id="PF00581">
    <property type="entry name" value="Rhodanese"/>
    <property type="match status" value="1"/>
</dbReference>
<dbReference type="AlphaFoldDB" id="A0A2M9A762"/>
<dbReference type="InterPro" id="IPR001763">
    <property type="entry name" value="Rhodanese-like_dom"/>
</dbReference>
<evidence type="ECO:0000313" key="4">
    <source>
        <dbReference type="Proteomes" id="UP000231134"/>
    </source>
</evidence>
<reference evidence="3 4" key="1">
    <citation type="submission" date="2017-11" db="EMBL/GenBank/DDBJ databases">
        <title>Animal gut microbial communities from fecal samples from Wisconsin, USA.</title>
        <authorList>
            <person name="Neumann A."/>
        </authorList>
    </citation>
    <scope>NUCLEOTIDE SEQUENCE [LARGE SCALE GENOMIC DNA]</scope>
    <source>
        <strain evidence="3 4">UWS3</strain>
    </source>
</reference>
<proteinExistence type="predicted"/>
<protein>
    <submittedName>
        <fullName evidence="3">Rhodanese-related sulfurtransferase</fullName>
    </submittedName>
</protein>
<dbReference type="InterPro" id="IPR050229">
    <property type="entry name" value="GlpE_sulfurtransferase"/>
</dbReference>
<feature type="signal peptide" evidence="1">
    <location>
        <begin position="1"/>
        <end position="20"/>
    </location>
</feature>
<dbReference type="PANTHER" id="PTHR43031:SF1">
    <property type="entry name" value="PYRIDINE NUCLEOTIDE-DISULPHIDE OXIDOREDUCTASE"/>
    <property type="match status" value="1"/>
</dbReference>
<dbReference type="RefSeq" id="WP_241899494.1">
    <property type="nucleotide sequence ID" value="NZ_PGEX01000001.1"/>
</dbReference>
<gene>
    <name evidence="3" type="ORF">BGX16_1539</name>
</gene>
<comment type="caution">
    <text evidence="3">The sequence shown here is derived from an EMBL/GenBank/DDBJ whole genome shotgun (WGS) entry which is preliminary data.</text>
</comment>
<keyword evidence="4" id="KW-1185">Reference proteome</keyword>
<feature type="chain" id="PRO_5014831866" evidence="1">
    <location>
        <begin position="21"/>
        <end position="129"/>
    </location>
</feature>
<dbReference type="Gene3D" id="3.40.250.10">
    <property type="entry name" value="Rhodanese-like domain"/>
    <property type="match status" value="1"/>
</dbReference>
<dbReference type="GO" id="GO:0016740">
    <property type="term" value="F:transferase activity"/>
    <property type="evidence" value="ECO:0007669"/>
    <property type="project" value="UniProtKB-KW"/>
</dbReference>
<keyword evidence="1" id="KW-0732">Signal</keyword>
<keyword evidence="3" id="KW-0808">Transferase</keyword>
<dbReference type="CDD" id="cd00158">
    <property type="entry name" value="RHOD"/>
    <property type="match status" value="1"/>
</dbReference>
<dbReference type="EMBL" id="PGEX01000001">
    <property type="protein sequence ID" value="PJJ41561.1"/>
    <property type="molecule type" value="Genomic_DNA"/>
</dbReference>
<evidence type="ECO:0000259" key="2">
    <source>
        <dbReference type="PROSITE" id="PS50206"/>
    </source>
</evidence>
<name>A0A2M9A762_9BACT</name>
<dbReference type="Proteomes" id="UP000231134">
    <property type="component" value="Unassembled WGS sequence"/>
</dbReference>
<dbReference type="PROSITE" id="PS50206">
    <property type="entry name" value="RHODANESE_3"/>
    <property type="match status" value="1"/>
</dbReference>
<dbReference type="SMART" id="SM00450">
    <property type="entry name" value="RHOD"/>
    <property type="match status" value="1"/>
</dbReference>
<sequence length="129" mass="14255">MKHFTLFALLILCICGFTFAGNDSKDLFTTVSWEKAIEMSKDKKAKAIFVDVRTPQEVAQGTVAGSLNIPLQQIQARYSELPKDKNLLIFCRSGKRSRAASDFLIQQGYTKVYNVDGGFLAAPPSAAFK</sequence>
<accession>A0A2M9A762</accession>
<organism evidence="3 4">
    <name type="scientific">Hallerella succinigenes</name>
    <dbReference type="NCBI Taxonomy" id="1896222"/>
    <lineage>
        <taxon>Bacteria</taxon>
        <taxon>Pseudomonadati</taxon>
        <taxon>Fibrobacterota</taxon>
        <taxon>Fibrobacteria</taxon>
        <taxon>Fibrobacterales</taxon>
        <taxon>Fibrobacteraceae</taxon>
        <taxon>Hallerella</taxon>
    </lineage>
</organism>
<dbReference type="InterPro" id="IPR036873">
    <property type="entry name" value="Rhodanese-like_dom_sf"/>
</dbReference>
<feature type="domain" description="Rhodanese" evidence="2">
    <location>
        <begin position="43"/>
        <end position="126"/>
    </location>
</feature>
<dbReference type="SUPFAM" id="SSF52821">
    <property type="entry name" value="Rhodanese/Cell cycle control phosphatase"/>
    <property type="match status" value="1"/>
</dbReference>